<dbReference type="EMBL" id="MU117998">
    <property type="protein sequence ID" value="KAF9649423.1"/>
    <property type="molecule type" value="Genomic_DNA"/>
</dbReference>
<protein>
    <submittedName>
        <fullName evidence="1">Uncharacterized protein</fullName>
    </submittedName>
</protein>
<proteinExistence type="predicted"/>
<comment type="caution">
    <text evidence="1">The sequence shown here is derived from an EMBL/GenBank/DDBJ whole genome shotgun (WGS) entry which is preliminary data.</text>
</comment>
<organism evidence="1 2">
    <name type="scientific">Thelephora ganbajun</name>
    <name type="common">Ganba fungus</name>
    <dbReference type="NCBI Taxonomy" id="370292"/>
    <lineage>
        <taxon>Eukaryota</taxon>
        <taxon>Fungi</taxon>
        <taxon>Dikarya</taxon>
        <taxon>Basidiomycota</taxon>
        <taxon>Agaricomycotina</taxon>
        <taxon>Agaricomycetes</taxon>
        <taxon>Thelephorales</taxon>
        <taxon>Thelephoraceae</taxon>
        <taxon>Thelephora</taxon>
    </lineage>
</organism>
<gene>
    <name evidence="1" type="ORF">BDM02DRAFT_3113831</name>
</gene>
<sequence>MNWGDFFCCCLRYRPESPDPTAQRVDEHTVLLPPPSQENYNSTSVLDQRLKDRLGAITSLKKGKMVNVKRSTPFNIRNDPSLLSDRDRDNGYYSDRDRDPQDDGDYITNGHNDTPRSISRVSSERSLSSSQISQRERSERRPILNMRLANAQVLGADPTEGEYIERGRSRERGRRGSNIDPNAKHPGQNGLSPPITVGHRIRIEDIGEISQSWRD</sequence>
<evidence type="ECO:0000313" key="1">
    <source>
        <dbReference type="EMBL" id="KAF9649423.1"/>
    </source>
</evidence>
<name>A0ACB6ZJ73_THEGA</name>
<evidence type="ECO:0000313" key="2">
    <source>
        <dbReference type="Proteomes" id="UP000886501"/>
    </source>
</evidence>
<accession>A0ACB6ZJ73</accession>
<keyword evidence="2" id="KW-1185">Reference proteome</keyword>
<reference evidence="1" key="1">
    <citation type="submission" date="2019-10" db="EMBL/GenBank/DDBJ databases">
        <authorList>
            <consortium name="DOE Joint Genome Institute"/>
            <person name="Kuo A."/>
            <person name="Miyauchi S."/>
            <person name="Kiss E."/>
            <person name="Drula E."/>
            <person name="Kohler A."/>
            <person name="Sanchez-Garcia M."/>
            <person name="Andreopoulos B."/>
            <person name="Barry K.W."/>
            <person name="Bonito G."/>
            <person name="Buee M."/>
            <person name="Carver A."/>
            <person name="Chen C."/>
            <person name="Cichocki N."/>
            <person name="Clum A."/>
            <person name="Culley D."/>
            <person name="Crous P.W."/>
            <person name="Fauchery L."/>
            <person name="Girlanda M."/>
            <person name="Hayes R."/>
            <person name="Keri Z."/>
            <person name="Labutti K."/>
            <person name="Lipzen A."/>
            <person name="Lombard V."/>
            <person name="Magnuson J."/>
            <person name="Maillard F."/>
            <person name="Morin E."/>
            <person name="Murat C."/>
            <person name="Nolan M."/>
            <person name="Ohm R."/>
            <person name="Pangilinan J."/>
            <person name="Pereira M."/>
            <person name="Perotto S."/>
            <person name="Peter M."/>
            <person name="Riley R."/>
            <person name="Sitrit Y."/>
            <person name="Stielow B."/>
            <person name="Szollosi G."/>
            <person name="Zifcakova L."/>
            <person name="Stursova M."/>
            <person name="Spatafora J.W."/>
            <person name="Tedersoo L."/>
            <person name="Vaario L.-M."/>
            <person name="Yamada A."/>
            <person name="Yan M."/>
            <person name="Wang P."/>
            <person name="Xu J."/>
            <person name="Bruns T."/>
            <person name="Baldrian P."/>
            <person name="Vilgalys R."/>
            <person name="Henrissat B."/>
            <person name="Grigoriev I.V."/>
            <person name="Hibbett D."/>
            <person name="Nagy L.G."/>
            <person name="Martin F.M."/>
        </authorList>
    </citation>
    <scope>NUCLEOTIDE SEQUENCE</scope>
    <source>
        <strain evidence="1">P2</strain>
    </source>
</reference>
<dbReference type="Proteomes" id="UP000886501">
    <property type="component" value="Unassembled WGS sequence"/>
</dbReference>
<reference evidence="1" key="2">
    <citation type="journal article" date="2020" name="Nat. Commun.">
        <title>Large-scale genome sequencing of mycorrhizal fungi provides insights into the early evolution of symbiotic traits.</title>
        <authorList>
            <person name="Miyauchi S."/>
            <person name="Kiss E."/>
            <person name="Kuo A."/>
            <person name="Drula E."/>
            <person name="Kohler A."/>
            <person name="Sanchez-Garcia M."/>
            <person name="Morin E."/>
            <person name="Andreopoulos B."/>
            <person name="Barry K.W."/>
            <person name="Bonito G."/>
            <person name="Buee M."/>
            <person name="Carver A."/>
            <person name="Chen C."/>
            <person name="Cichocki N."/>
            <person name="Clum A."/>
            <person name="Culley D."/>
            <person name="Crous P.W."/>
            <person name="Fauchery L."/>
            <person name="Girlanda M."/>
            <person name="Hayes R.D."/>
            <person name="Keri Z."/>
            <person name="LaButti K."/>
            <person name="Lipzen A."/>
            <person name="Lombard V."/>
            <person name="Magnuson J."/>
            <person name="Maillard F."/>
            <person name="Murat C."/>
            <person name="Nolan M."/>
            <person name="Ohm R.A."/>
            <person name="Pangilinan J."/>
            <person name="Pereira M.F."/>
            <person name="Perotto S."/>
            <person name="Peter M."/>
            <person name="Pfister S."/>
            <person name="Riley R."/>
            <person name="Sitrit Y."/>
            <person name="Stielow J.B."/>
            <person name="Szollosi G."/>
            <person name="Zifcakova L."/>
            <person name="Stursova M."/>
            <person name="Spatafora J.W."/>
            <person name="Tedersoo L."/>
            <person name="Vaario L.M."/>
            <person name="Yamada A."/>
            <person name="Yan M."/>
            <person name="Wang P."/>
            <person name="Xu J."/>
            <person name="Bruns T."/>
            <person name="Baldrian P."/>
            <person name="Vilgalys R."/>
            <person name="Dunand C."/>
            <person name="Henrissat B."/>
            <person name="Grigoriev I.V."/>
            <person name="Hibbett D."/>
            <person name="Nagy L.G."/>
            <person name="Martin F.M."/>
        </authorList>
    </citation>
    <scope>NUCLEOTIDE SEQUENCE</scope>
    <source>
        <strain evidence="1">P2</strain>
    </source>
</reference>